<dbReference type="InterPro" id="IPR018062">
    <property type="entry name" value="HTH_AraC-typ_CS"/>
</dbReference>
<dbReference type="PANTHER" id="PTHR43280:SF29">
    <property type="entry name" value="ARAC-FAMILY TRANSCRIPTIONAL REGULATOR"/>
    <property type="match status" value="1"/>
</dbReference>
<evidence type="ECO:0000313" key="7">
    <source>
        <dbReference type="EMBL" id="HAE47105.1"/>
    </source>
</evidence>
<evidence type="ECO:0000256" key="2">
    <source>
        <dbReference type="ARBA" id="ARBA00023125"/>
    </source>
</evidence>
<name>A0A3B9IH41_9PROT</name>
<feature type="domain" description="HTH araC/xylS-type" evidence="6">
    <location>
        <begin position="277"/>
        <end position="380"/>
    </location>
</feature>
<feature type="transmembrane region" description="Helical" evidence="5">
    <location>
        <begin position="219"/>
        <end position="238"/>
    </location>
</feature>
<dbReference type="SUPFAM" id="SSF46689">
    <property type="entry name" value="Homeodomain-like"/>
    <property type="match status" value="1"/>
</dbReference>
<evidence type="ECO:0000259" key="6">
    <source>
        <dbReference type="PROSITE" id="PS01124"/>
    </source>
</evidence>
<keyword evidence="1" id="KW-0805">Transcription regulation</keyword>
<dbReference type="InterPro" id="IPR020449">
    <property type="entry name" value="Tscrpt_reg_AraC-type_HTH"/>
</dbReference>
<keyword evidence="5" id="KW-0812">Transmembrane</keyword>
<feature type="compositionally biased region" description="Pro residues" evidence="4">
    <location>
        <begin position="386"/>
        <end position="396"/>
    </location>
</feature>
<keyword evidence="3" id="KW-0804">Transcription</keyword>
<dbReference type="GO" id="GO:0043565">
    <property type="term" value="F:sequence-specific DNA binding"/>
    <property type="evidence" value="ECO:0007669"/>
    <property type="project" value="InterPro"/>
</dbReference>
<feature type="transmembrane region" description="Helical" evidence="5">
    <location>
        <begin position="137"/>
        <end position="163"/>
    </location>
</feature>
<protein>
    <recommendedName>
        <fullName evidence="6">HTH araC/xylS-type domain-containing protein</fullName>
    </recommendedName>
</protein>
<dbReference type="Proteomes" id="UP000257706">
    <property type="component" value="Unassembled WGS sequence"/>
</dbReference>
<reference evidence="7 8" key="1">
    <citation type="journal article" date="2018" name="Nat. Biotechnol.">
        <title>A standardized bacterial taxonomy based on genome phylogeny substantially revises the tree of life.</title>
        <authorList>
            <person name="Parks D.H."/>
            <person name="Chuvochina M."/>
            <person name="Waite D.W."/>
            <person name="Rinke C."/>
            <person name="Skarshewski A."/>
            <person name="Chaumeil P.A."/>
            <person name="Hugenholtz P."/>
        </authorList>
    </citation>
    <scope>NUCLEOTIDE SEQUENCE [LARGE SCALE GENOMIC DNA]</scope>
    <source>
        <strain evidence="7">UBA8739</strain>
    </source>
</reference>
<gene>
    <name evidence="7" type="ORF">DCK97_06765</name>
</gene>
<keyword evidence="5" id="KW-0472">Membrane</keyword>
<dbReference type="PANTHER" id="PTHR43280">
    <property type="entry name" value="ARAC-FAMILY TRANSCRIPTIONAL REGULATOR"/>
    <property type="match status" value="1"/>
</dbReference>
<dbReference type="SMART" id="SM00342">
    <property type="entry name" value="HTH_ARAC"/>
    <property type="match status" value="1"/>
</dbReference>
<proteinExistence type="predicted"/>
<sequence>MDLVAALLLIGLGQGLLLAGLLVVRRDLRRASTLFLATLIGAVTLSGLEDAALRFGWLDQAPAVAGAGLLLIPLIGPCLRGHVAAIFNPAWRLQRRDWPWITATVTAGLAALLFLIQPAPTRLAILSDRAGASDPGVVTAALSLVTVHLLSAMLIAAALVLSLREVRFRSRDLRPGDPLAGRLVWLRGLLVLIGVSWLAYLCSLVAGLMPGIDTAPFDALAGVVQVAALYALGLLGLAQPDRMLPPPGEMLAAILAPTRPKYGRAALPEADRSELAATITRVMEQDRLYRDPLLNLSRLAEAVGASPNDVSQTLNTAFGIGYHDYVARLRVAAAQEILRDPARQDSLMDVLLEAGFNSKSVFNAAFKRETGMTPSAYRASVRQPSDAPPPGGCPTP</sequence>
<dbReference type="Pfam" id="PF12833">
    <property type="entry name" value="HTH_18"/>
    <property type="match status" value="1"/>
</dbReference>
<dbReference type="AlphaFoldDB" id="A0A3B9IH41"/>
<dbReference type="InterPro" id="IPR009057">
    <property type="entry name" value="Homeodomain-like_sf"/>
</dbReference>
<comment type="caution">
    <text evidence="7">The sequence shown here is derived from an EMBL/GenBank/DDBJ whole genome shotgun (WGS) entry which is preliminary data.</text>
</comment>
<evidence type="ECO:0000256" key="4">
    <source>
        <dbReference type="SAM" id="MobiDB-lite"/>
    </source>
</evidence>
<dbReference type="PRINTS" id="PR00032">
    <property type="entry name" value="HTHARAC"/>
</dbReference>
<dbReference type="PROSITE" id="PS00041">
    <property type="entry name" value="HTH_ARAC_FAMILY_1"/>
    <property type="match status" value="1"/>
</dbReference>
<evidence type="ECO:0000256" key="3">
    <source>
        <dbReference type="ARBA" id="ARBA00023163"/>
    </source>
</evidence>
<accession>A0A3B9IH41</accession>
<dbReference type="Gene3D" id="1.10.10.60">
    <property type="entry name" value="Homeodomain-like"/>
    <property type="match status" value="1"/>
</dbReference>
<evidence type="ECO:0000256" key="1">
    <source>
        <dbReference type="ARBA" id="ARBA00023015"/>
    </source>
</evidence>
<feature type="transmembrane region" description="Helical" evidence="5">
    <location>
        <begin position="6"/>
        <end position="24"/>
    </location>
</feature>
<feature type="transmembrane region" description="Helical" evidence="5">
    <location>
        <begin position="100"/>
        <end position="117"/>
    </location>
</feature>
<dbReference type="GO" id="GO:0003700">
    <property type="term" value="F:DNA-binding transcription factor activity"/>
    <property type="evidence" value="ECO:0007669"/>
    <property type="project" value="InterPro"/>
</dbReference>
<evidence type="ECO:0000313" key="8">
    <source>
        <dbReference type="Proteomes" id="UP000257706"/>
    </source>
</evidence>
<feature type="transmembrane region" description="Helical" evidence="5">
    <location>
        <begin position="60"/>
        <end position="79"/>
    </location>
</feature>
<dbReference type="InterPro" id="IPR018060">
    <property type="entry name" value="HTH_AraC"/>
</dbReference>
<dbReference type="PROSITE" id="PS01124">
    <property type="entry name" value="HTH_ARAC_FAMILY_2"/>
    <property type="match status" value="1"/>
</dbReference>
<keyword evidence="2" id="KW-0238">DNA-binding</keyword>
<organism evidence="7 8">
    <name type="scientific">Tistrella mobilis</name>
    <dbReference type="NCBI Taxonomy" id="171437"/>
    <lineage>
        <taxon>Bacteria</taxon>
        <taxon>Pseudomonadati</taxon>
        <taxon>Pseudomonadota</taxon>
        <taxon>Alphaproteobacteria</taxon>
        <taxon>Geminicoccales</taxon>
        <taxon>Geminicoccaceae</taxon>
        <taxon>Tistrella</taxon>
    </lineage>
</organism>
<feature type="region of interest" description="Disordered" evidence="4">
    <location>
        <begin position="377"/>
        <end position="396"/>
    </location>
</feature>
<evidence type="ECO:0000256" key="5">
    <source>
        <dbReference type="SAM" id="Phobius"/>
    </source>
</evidence>
<keyword evidence="5" id="KW-1133">Transmembrane helix</keyword>
<feature type="transmembrane region" description="Helical" evidence="5">
    <location>
        <begin position="31"/>
        <end position="48"/>
    </location>
</feature>
<dbReference type="EMBL" id="DMAI01000107">
    <property type="protein sequence ID" value="HAE47105.1"/>
    <property type="molecule type" value="Genomic_DNA"/>
</dbReference>
<feature type="transmembrane region" description="Helical" evidence="5">
    <location>
        <begin position="184"/>
        <end position="207"/>
    </location>
</feature>